<feature type="compositionally biased region" description="Basic and acidic residues" evidence="1">
    <location>
        <begin position="497"/>
        <end position="509"/>
    </location>
</feature>
<evidence type="ECO:0000256" key="1">
    <source>
        <dbReference type="SAM" id="MobiDB-lite"/>
    </source>
</evidence>
<evidence type="ECO:0000313" key="3">
    <source>
        <dbReference type="Proteomes" id="UP000829354"/>
    </source>
</evidence>
<feature type="compositionally biased region" description="Polar residues" evidence="1">
    <location>
        <begin position="53"/>
        <end position="63"/>
    </location>
</feature>
<dbReference type="AlphaFoldDB" id="A0AAE9JJS9"/>
<evidence type="ECO:0000313" key="2">
    <source>
        <dbReference type="EMBL" id="UMM32495.1"/>
    </source>
</evidence>
<proteinExistence type="predicted"/>
<feature type="compositionally biased region" description="Basic and acidic residues" evidence="1">
    <location>
        <begin position="475"/>
        <end position="488"/>
    </location>
</feature>
<accession>A0AAE9JJS9</accession>
<feature type="region of interest" description="Disordered" evidence="1">
    <location>
        <begin position="50"/>
        <end position="110"/>
    </location>
</feature>
<feature type="region of interest" description="Disordered" evidence="1">
    <location>
        <begin position="402"/>
        <end position="522"/>
    </location>
</feature>
<feature type="compositionally biased region" description="Basic residues" evidence="1">
    <location>
        <begin position="460"/>
        <end position="474"/>
    </location>
</feature>
<feature type="region of interest" description="Disordered" evidence="1">
    <location>
        <begin position="562"/>
        <end position="608"/>
    </location>
</feature>
<name>A0AAE9JJS9_CAEBR</name>
<dbReference type="Proteomes" id="UP000829354">
    <property type="component" value="Chromosome V"/>
</dbReference>
<reference evidence="2 3" key="1">
    <citation type="submission" date="2022-04" db="EMBL/GenBank/DDBJ databases">
        <title>Chromosome-level reference genomes for two strains of Caenorhabditis briggsae: an improved platform for comparative genomics.</title>
        <authorList>
            <person name="Stevens L."/>
            <person name="Andersen E."/>
        </authorList>
    </citation>
    <scope>NUCLEOTIDE SEQUENCE [LARGE SCALE GENOMIC DNA]</scope>
    <source>
        <strain evidence="2">VX34</strain>
        <tissue evidence="2">Whole-organism</tissue>
    </source>
</reference>
<dbReference type="EMBL" id="CP092624">
    <property type="protein sequence ID" value="UMM32495.1"/>
    <property type="molecule type" value="Genomic_DNA"/>
</dbReference>
<keyword evidence="3" id="KW-1185">Reference proteome</keyword>
<protein>
    <submittedName>
        <fullName evidence="2">Uncharacterized protein</fullName>
    </submittedName>
</protein>
<organism evidence="2 3">
    <name type="scientific">Caenorhabditis briggsae</name>
    <dbReference type="NCBI Taxonomy" id="6238"/>
    <lineage>
        <taxon>Eukaryota</taxon>
        <taxon>Metazoa</taxon>
        <taxon>Ecdysozoa</taxon>
        <taxon>Nematoda</taxon>
        <taxon>Chromadorea</taxon>
        <taxon>Rhabditida</taxon>
        <taxon>Rhabditina</taxon>
        <taxon>Rhabditomorpha</taxon>
        <taxon>Rhabditoidea</taxon>
        <taxon>Rhabditidae</taxon>
        <taxon>Peloderinae</taxon>
        <taxon>Caenorhabditis</taxon>
    </lineage>
</organism>
<feature type="region of interest" description="Disordered" evidence="1">
    <location>
        <begin position="332"/>
        <end position="377"/>
    </location>
</feature>
<gene>
    <name evidence="2" type="ORF">L5515_006262</name>
</gene>
<feature type="compositionally biased region" description="Acidic residues" evidence="1">
    <location>
        <begin position="332"/>
        <end position="367"/>
    </location>
</feature>
<sequence>MTKKRFVVGQIKEEVPDNFEDWTEETDFILFSENWTLDDVVNLIGDEVEQPIEGTSDSSTMVSSRVDDEPSTSSSAVPWKLRQIKQEPLDEEEVLEPERQVPSQSTEQPMELMVQTKEAKETSPSETQSPGADTAIEFIGQRFKGTATLVCTTAAGICEARKFLRRMSAKLELTEMLESGDARNWEQLEIEEGLLFLMEKKKQVPKRMIIKEEVDDGLQTPPPKTQRVMFITGNIFTQTDPFECTKKGIETARKFLKWKADLLHDKAALHEKASLHDKLENEEEEGLIGLLQAILEDPTSEDLDLIEEAIRCLRIAKDRFETVANLKAETVDASEMEEGGQMEMREEEDVAQEEEEQDTCSDAETEDPVASPEASSSFNMVNVEEVVIKDADVEKYLQEPASNIWDRVTFPNERDWDHGPVGDSHPSPQPESIPERQNPIPIQDRLDWNPPQTDAPQRGRMTKKRWRYRRNRAAKKAEQRRLEWESRIKNGYKKKRSNAERKSRAEKNREKKKRKQARKEEEMRLEFAAMSNYDGDDEFPAEESVLHVTVATLQDYHHPIPPPLNHTVYHRPARYNPYSRPPPHYRQGYRQGYRQAPAPPPPPAPQWNARHRLVVPEIRERIYFP</sequence>